<dbReference type="Proteomes" id="UP000615446">
    <property type="component" value="Unassembled WGS sequence"/>
</dbReference>
<reference evidence="1" key="1">
    <citation type="submission" date="2019-10" db="EMBL/GenBank/DDBJ databases">
        <title>Conservation and host-specific expression of non-tandemly repeated heterogenous ribosome RNA gene in arbuscular mycorrhizal fungi.</title>
        <authorList>
            <person name="Maeda T."/>
            <person name="Kobayashi Y."/>
            <person name="Nakagawa T."/>
            <person name="Ezawa T."/>
            <person name="Yamaguchi K."/>
            <person name="Bino T."/>
            <person name="Nishimoto Y."/>
            <person name="Shigenobu S."/>
            <person name="Kawaguchi M."/>
        </authorList>
    </citation>
    <scope>NUCLEOTIDE SEQUENCE</scope>
    <source>
        <strain evidence="1">HR1</strain>
    </source>
</reference>
<dbReference type="EMBL" id="BLAL01000087">
    <property type="protein sequence ID" value="GES84931.1"/>
    <property type="molecule type" value="Genomic_DNA"/>
</dbReference>
<proteinExistence type="predicted"/>
<dbReference type="PANTHER" id="PTHR31424">
    <property type="entry name" value="PROTEIN CBG23806"/>
    <property type="match status" value="1"/>
</dbReference>
<dbReference type="AlphaFoldDB" id="A0A8H3LFL4"/>
<organism evidence="1 2">
    <name type="scientific">Rhizophagus clarus</name>
    <dbReference type="NCBI Taxonomy" id="94130"/>
    <lineage>
        <taxon>Eukaryota</taxon>
        <taxon>Fungi</taxon>
        <taxon>Fungi incertae sedis</taxon>
        <taxon>Mucoromycota</taxon>
        <taxon>Glomeromycotina</taxon>
        <taxon>Glomeromycetes</taxon>
        <taxon>Glomerales</taxon>
        <taxon>Glomeraceae</taxon>
        <taxon>Rhizophagus</taxon>
    </lineage>
</organism>
<evidence type="ECO:0000313" key="2">
    <source>
        <dbReference type="Proteomes" id="UP000615446"/>
    </source>
</evidence>
<accession>A0A8H3LFL4</accession>
<gene>
    <name evidence="1" type="ORF">RCL2_001201800</name>
</gene>
<evidence type="ECO:0000313" key="1">
    <source>
        <dbReference type="EMBL" id="GES84931.1"/>
    </source>
</evidence>
<dbReference type="OrthoDB" id="2367232at2759"/>
<dbReference type="PANTHER" id="PTHR31424:SF5">
    <property type="entry name" value="APPLE DOMAIN-CONTAINING PROTEIN"/>
    <property type="match status" value="1"/>
</dbReference>
<protein>
    <submittedName>
        <fullName evidence="1">Uncharacterized protein</fullName>
    </submittedName>
</protein>
<name>A0A8H3LFL4_9GLOM</name>
<sequence length="784" mass="91222">MPQSPLSDHEVPNNLIQLQVPITCDYFQKTSNEELILVNDENTQHSFFHNYPSNPYIHAVRVFSGKNYSQSYKIVSLGQYPTKVIYTRKEKGINYKVPNNYQVETILNGLTVLCKTQYQFSRKIVVKYTVEWTDENGQIKSRYSLSSAGAAGSLFLKEICNKLNSQVSGTILFGLDIGFLQQIREIIASQPQQSIMPANRKRYFTELTSQSQKNKCISMVGKEIATQTLTILKENKFTSPSEEIIASLETIIFKINGEIVELNFHSDNITDFTQYLDSIIRACDETLISRDSYRRLAKAVPNLIREHVIEKRQNEITKTMNILIPIKLFNIHNINFNDVDNENQQDIDGIEFNDDDVGNGAYRSIISLLDIIIPILTTSMPPVLKIGDKINIKLSGDGRNARRKQKHVMLTMCILNEEEAVLSPAHQYSICLYLGKESYDSLSTVSTKFSYELEQLKTNGYKDSNNTIWPVELFFSGDWKFVALVLGINAATSNYFCLYCNCHKDERYNMDKVWLNSKNTRGCKNTMLFQEIDQNNWIIDELHLMLRISDVLFQCLFYELIKKKDFANNTQILIIAEMKRLHIHFEFYPPTTKNGKWEWTSLMGPDKEKILKDFQIRHLFDEQQATRGQDIEHLWHEFYRLYKIMRQKSLTDEEIDQFEADAKQWVRDFCRPTIGNPNSSNQQEGMYLRTDVTPYMHVFAQHVPQFMRYLKQKGMVLRHFSTSSIEKKNHQQVQLFFGGTTMGGGKSKKPVIHDILCYENRQLFYHIHNTPIKYTRKTMEIKAY</sequence>
<comment type="caution">
    <text evidence="1">The sequence shown here is derived from an EMBL/GenBank/DDBJ whole genome shotgun (WGS) entry which is preliminary data.</text>
</comment>